<dbReference type="AlphaFoldDB" id="A0A1W1UMK4"/>
<keyword evidence="2" id="KW-1185">Reference proteome</keyword>
<name>A0A1W1UMK4_9PAST</name>
<dbReference type="RefSeq" id="WP_115306353.1">
    <property type="nucleotide sequence ID" value="NZ_FWWV01000009.1"/>
</dbReference>
<protein>
    <submittedName>
        <fullName evidence="1">Uncharacterized protein</fullName>
    </submittedName>
</protein>
<sequence>MAKEHPAIDSRKIMEHGLLFFGNQHETVPVRLLYDPYLTSRAKFAWLLIKHRAKEFQGGLFPSYEMLGQLLSDRTYNNAILSRKLITQTLIILRLTRWLTLCETVRNHRGQVVGNVYLLHDEPMPILDTIQFNDDYLQLLEKSAKHNDPVIKGVATDIIENLISNKAQWHYLSHVDWMKARYHAYKTRTTDPLLPLSAQQQYLENIQEQLLSSDTELSQTSQNSLSSNMELSQKMNNLQSSNMELSDKSLISGLVPYGNSGTEYSTSTVYINKYCTGDSQELNWPSEIRLSDFEKTIAAKNMKGLDLGLCKAILFEAQQRIIKNEVKKPQSYLYRLIQRAQEGQFKPYLLEHLLEQQLPKREQVPSKIHAAEDYLHQNQPREAQPKRQIDSQQRVDQMRDFRTRLLNR</sequence>
<evidence type="ECO:0000313" key="2">
    <source>
        <dbReference type="Proteomes" id="UP000192408"/>
    </source>
</evidence>
<dbReference type="InterPro" id="IPR047749">
    <property type="entry name" value="STY4528-like"/>
</dbReference>
<dbReference type="STRING" id="1122938.SAMN05660772_02056"/>
<organism evidence="1 2">
    <name type="scientific">Pasteurella testudinis DSM 23072</name>
    <dbReference type="NCBI Taxonomy" id="1122938"/>
    <lineage>
        <taxon>Bacteria</taxon>
        <taxon>Pseudomonadati</taxon>
        <taxon>Pseudomonadota</taxon>
        <taxon>Gammaproteobacteria</taxon>
        <taxon>Pasteurellales</taxon>
        <taxon>Pasteurellaceae</taxon>
        <taxon>Pasteurella</taxon>
    </lineage>
</organism>
<dbReference type="NCBIfam" id="NF040582">
    <property type="entry name" value="STY4528_fam"/>
    <property type="match status" value="1"/>
</dbReference>
<proteinExistence type="predicted"/>
<reference evidence="2" key="1">
    <citation type="submission" date="2017-04" db="EMBL/GenBank/DDBJ databases">
        <authorList>
            <person name="Varghese N."/>
            <person name="Submissions S."/>
        </authorList>
    </citation>
    <scope>NUCLEOTIDE SEQUENCE [LARGE SCALE GENOMIC DNA]</scope>
    <source>
        <strain evidence="2">DSM 23072</strain>
    </source>
</reference>
<evidence type="ECO:0000313" key="1">
    <source>
        <dbReference type="EMBL" id="SMB82322.1"/>
    </source>
</evidence>
<accession>A0A1W1UMK4</accession>
<dbReference type="Proteomes" id="UP000192408">
    <property type="component" value="Unassembled WGS sequence"/>
</dbReference>
<dbReference type="EMBL" id="FWWV01000009">
    <property type="protein sequence ID" value="SMB82322.1"/>
    <property type="molecule type" value="Genomic_DNA"/>
</dbReference>
<gene>
    <name evidence="1" type="ORF">SAMN05660772_02056</name>
</gene>